<dbReference type="OrthoDB" id="593596at2"/>
<dbReference type="InterPro" id="IPR038475">
    <property type="entry name" value="RecG_C_sf"/>
</dbReference>
<dbReference type="PANTHER" id="PTHR30595">
    <property type="entry name" value="GLPR-RELATED TRANSCRIPTIONAL REPRESSOR"/>
    <property type="match status" value="1"/>
</dbReference>
<reference evidence="2" key="1">
    <citation type="submission" date="2005-08" db="EMBL/GenBank/DDBJ databases">
        <title>Complete sequence of Chlorobium chlorochromatii CaD3.</title>
        <authorList>
            <person name="Copeland A."/>
            <person name="Lucas S."/>
            <person name="Lapidus A."/>
            <person name="Barry K."/>
            <person name="Detter J.C."/>
            <person name="Glavina T."/>
            <person name="Hammon N."/>
            <person name="Israni S."/>
            <person name="Pitluck S."/>
            <person name="Bryant D."/>
            <person name="Schmutz J."/>
            <person name="Larimer F."/>
            <person name="Land M."/>
            <person name="Kyrpides N."/>
            <person name="Ivanova N."/>
            <person name="Richardson P."/>
        </authorList>
    </citation>
    <scope>NUCLEOTIDE SEQUENCE [LARGE SCALE GENOMIC DNA]</scope>
    <source>
        <strain evidence="2">CaD3</strain>
    </source>
</reference>
<dbReference type="EMBL" id="CP000108">
    <property type="protein sequence ID" value="ABB27444.1"/>
    <property type="molecule type" value="Genomic_DNA"/>
</dbReference>
<dbReference type="Pfam" id="PF13749">
    <property type="entry name" value="HATPase_c_4"/>
    <property type="match status" value="1"/>
</dbReference>
<accession>Q3AU81</accession>
<organism evidence="2">
    <name type="scientific">Chlorobium chlorochromatii (strain CaD3)</name>
    <dbReference type="NCBI Taxonomy" id="340177"/>
    <lineage>
        <taxon>Bacteria</taxon>
        <taxon>Pseudomonadati</taxon>
        <taxon>Chlorobiota</taxon>
        <taxon>Chlorobiia</taxon>
        <taxon>Chlorobiales</taxon>
        <taxon>Chlorobiaceae</taxon>
        <taxon>Chlorobium/Pelodictyon group</taxon>
        <taxon>Chlorobium</taxon>
    </lineage>
</organism>
<dbReference type="AlphaFoldDB" id="Q3AU81"/>
<name>Q3AU81_CHLCH</name>
<gene>
    <name evidence="2" type="ordered locus">Cag_0166</name>
</gene>
<feature type="domain" description="Schlafen AlbA-2" evidence="1">
    <location>
        <begin position="14"/>
        <end position="128"/>
    </location>
</feature>
<dbReference type="HOGENOM" id="CLU_024970_3_3_10"/>
<evidence type="ECO:0000259" key="1">
    <source>
        <dbReference type="Pfam" id="PF04326"/>
    </source>
</evidence>
<dbReference type="InterPro" id="IPR007421">
    <property type="entry name" value="Schlafen_AlbA_2_dom"/>
</dbReference>
<dbReference type="eggNOG" id="COG2865">
    <property type="taxonomic scope" value="Bacteria"/>
</dbReference>
<dbReference type="KEGG" id="cch:Cag_0166"/>
<dbReference type="Gene3D" id="3.30.565.60">
    <property type="match status" value="1"/>
</dbReference>
<evidence type="ECO:0000313" key="2">
    <source>
        <dbReference type="EMBL" id="ABB27444.1"/>
    </source>
</evidence>
<proteinExistence type="predicted"/>
<sequence length="412" mass="46889">MLKAELLEIIANGENSGIEFKRDDIRPEQLAKEIVAFLNVQGGRIILGIEDNGTISGIQRSDIQEWVLNVIRDKVHPQIIPFYEEITLDDGIRLVIITITKGISKPYVVRHNNREDVFIRLGDRSELATREQQLRLFESSGLLHVETLPVAGTSFATLDIIRLDFYLRDLIKDPEMPTNEAEWISRLIGLGLMTDDGLGHTVCTIAGLLCFGIQPRQYLRQAGLRVMVFSGTDKEYSSLLDTVIDAPLVGRWQFNAIGKMQLIDDGLIEKFTAAITPFIGEEASDINELMRKEKIWHYPWQAIRETVINALVHRDWTRNVDIEVTIYSDRLEVISQGRLPNSMTIEKMIAGQRSPRNMLIMEILRDYGYVDARGMGVRTKVIPLMKNVNGQAPIFTATDDYLKTILPRRKEE</sequence>
<dbReference type="InterPro" id="IPR038461">
    <property type="entry name" value="Schlafen_AlbA_2_dom_sf"/>
</dbReference>
<protein>
    <submittedName>
        <fullName evidence="2">Putative transcriptional regulator</fullName>
    </submittedName>
</protein>
<dbReference type="Gene3D" id="3.30.950.30">
    <property type="entry name" value="Schlafen, AAA domain"/>
    <property type="match status" value="1"/>
</dbReference>
<dbReference type="STRING" id="340177.Cag_0166"/>
<dbReference type="Pfam" id="PF04326">
    <property type="entry name" value="SLFN_AlbA_2"/>
    <property type="match status" value="1"/>
</dbReference>
<dbReference type="PANTHER" id="PTHR30595:SF6">
    <property type="entry name" value="SCHLAFEN ALBA-2 DOMAIN-CONTAINING PROTEIN"/>
    <property type="match status" value="1"/>
</dbReference>